<accession>A0A382L224</accession>
<dbReference type="AlphaFoldDB" id="A0A382L224"/>
<dbReference type="EMBL" id="UINC01084410">
    <property type="protein sequence ID" value="SVC31034.1"/>
    <property type="molecule type" value="Genomic_DNA"/>
</dbReference>
<sequence>MAARDHLEDFWEEVQVECVRRGIEVGSPKRGTEMTVRAATGVAWTIHHRSDHLRPGIILRPTNKSNPKELVRRLAPAIERVE</sequence>
<organism evidence="1">
    <name type="scientific">marine metagenome</name>
    <dbReference type="NCBI Taxonomy" id="408172"/>
    <lineage>
        <taxon>unclassified sequences</taxon>
        <taxon>metagenomes</taxon>
        <taxon>ecological metagenomes</taxon>
    </lineage>
</organism>
<feature type="non-terminal residue" evidence="1">
    <location>
        <position position="82"/>
    </location>
</feature>
<proteinExistence type="predicted"/>
<gene>
    <name evidence="1" type="ORF">METZ01_LOCUS283888</name>
</gene>
<name>A0A382L224_9ZZZZ</name>
<protein>
    <submittedName>
        <fullName evidence="1">Uncharacterized protein</fullName>
    </submittedName>
</protein>
<evidence type="ECO:0000313" key="1">
    <source>
        <dbReference type="EMBL" id="SVC31034.1"/>
    </source>
</evidence>
<reference evidence="1" key="1">
    <citation type="submission" date="2018-05" db="EMBL/GenBank/DDBJ databases">
        <authorList>
            <person name="Lanie J.A."/>
            <person name="Ng W.-L."/>
            <person name="Kazmierczak K.M."/>
            <person name="Andrzejewski T.M."/>
            <person name="Davidsen T.M."/>
            <person name="Wayne K.J."/>
            <person name="Tettelin H."/>
            <person name="Glass J.I."/>
            <person name="Rusch D."/>
            <person name="Podicherti R."/>
            <person name="Tsui H.-C.T."/>
            <person name="Winkler M.E."/>
        </authorList>
    </citation>
    <scope>NUCLEOTIDE SEQUENCE</scope>
</reference>